<organism evidence="1 2">
    <name type="scientific">Anaerotruncus colihominis</name>
    <dbReference type="NCBI Taxonomy" id="169435"/>
    <lineage>
        <taxon>Bacteria</taxon>
        <taxon>Bacillati</taxon>
        <taxon>Bacillota</taxon>
        <taxon>Clostridia</taxon>
        <taxon>Eubacteriales</taxon>
        <taxon>Oscillospiraceae</taxon>
        <taxon>Anaerotruncus</taxon>
    </lineage>
</organism>
<sequence>MRCFVLMKMTCISGEKETIYSLKSGKDYYIDLDSIYLDSDYKTRGTVYKDRDRNEKVGTGVSLRPFMFDTVKIG</sequence>
<protein>
    <submittedName>
        <fullName evidence="1">Uncharacterized protein</fullName>
    </submittedName>
</protein>
<reference evidence="2" key="1">
    <citation type="submission" date="2017-04" db="EMBL/GenBank/DDBJ databases">
        <title>Function of individual gut microbiota members based on whole genome sequencing of pure cultures obtained from chicken caecum.</title>
        <authorList>
            <person name="Medvecky M."/>
            <person name="Cejkova D."/>
            <person name="Polansky O."/>
            <person name="Karasova D."/>
            <person name="Kubasova T."/>
            <person name="Cizek A."/>
            <person name="Rychlik I."/>
        </authorList>
    </citation>
    <scope>NUCLEOTIDE SEQUENCE [LARGE SCALE GENOMIC DNA]</scope>
    <source>
        <strain evidence="2">An175</strain>
    </source>
</reference>
<dbReference type="RefSeq" id="WP_140400796.1">
    <property type="nucleotide sequence ID" value="NZ_NFKP01000003.1"/>
</dbReference>
<dbReference type="AlphaFoldDB" id="A0A1Y4MPU1"/>
<name>A0A1Y4MPU1_9FIRM</name>
<evidence type="ECO:0000313" key="1">
    <source>
        <dbReference type="EMBL" id="OUP70738.1"/>
    </source>
</evidence>
<dbReference type="EMBL" id="NFKP01000003">
    <property type="protein sequence ID" value="OUP70738.1"/>
    <property type="molecule type" value="Genomic_DNA"/>
</dbReference>
<comment type="caution">
    <text evidence="1">The sequence shown here is derived from an EMBL/GenBank/DDBJ whole genome shotgun (WGS) entry which is preliminary data.</text>
</comment>
<proteinExistence type="predicted"/>
<evidence type="ECO:0000313" key="2">
    <source>
        <dbReference type="Proteomes" id="UP000196386"/>
    </source>
</evidence>
<accession>A0A1Y4MPU1</accession>
<dbReference type="Proteomes" id="UP000196386">
    <property type="component" value="Unassembled WGS sequence"/>
</dbReference>
<gene>
    <name evidence="1" type="ORF">B5F11_04645</name>
</gene>